<organism evidence="8 9">
    <name type="scientific">Staphylococcus aureus subsp. aureus DR10</name>
    <dbReference type="NCBI Taxonomy" id="1155079"/>
    <lineage>
        <taxon>Bacteria</taxon>
        <taxon>Bacillati</taxon>
        <taxon>Bacillota</taxon>
        <taxon>Bacilli</taxon>
        <taxon>Bacillales</taxon>
        <taxon>Staphylococcaceae</taxon>
        <taxon>Staphylococcus</taxon>
    </lineage>
</organism>
<keyword evidence="6 7" id="KW-0472">Membrane</keyword>
<feature type="transmembrane region" description="Helical" evidence="7">
    <location>
        <begin position="223"/>
        <end position="245"/>
    </location>
</feature>
<comment type="subcellular location">
    <subcellularLocation>
        <location evidence="1">Cell membrane</location>
        <topology evidence="1">Multi-pass membrane protein</topology>
    </subcellularLocation>
</comment>
<evidence type="ECO:0000256" key="2">
    <source>
        <dbReference type="ARBA" id="ARBA00007977"/>
    </source>
</evidence>
<feature type="transmembrane region" description="Helical" evidence="7">
    <location>
        <begin position="348"/>
        <end position="370"/>
    </location>
</feature>
<keyword evidence="3" id="KW-1003">Cell membrane</keyword>
<proteinExistence type="inferred from homology"/>
<dbReference type="AlphaFoldDB" id="A0ABC9Q1B8"/>
<evidence type="ECO:0000256" key="6">
    <source>
        <dbReference type="ARBA" id="ARBA00023136"/>
    </source>
</evidence>
<dbReference type="EMBL" id="AIDT01000004">
    <property type="protein sequence ID" value="EIA14508.1"/>
    <property type="molecule type" value="Genomic_DNA"/>
</dbReference>
<evidence type="ECO:0000256" key="5">
    <source>
        <dbReference type="ARBA" id="ARBA00022989"/>
    </source>
</evidence>
<gene>
    <name evidence="8" type="ORF">ST398NM02_0421</name>
</gene>
<evidence type="ECO:0000256" key="1">
    <source>
        <dbReference type="ARBA" id="ARBA00004651"/>
    </source>
</evidence>
<feature type="transmembrane region" description="Helical" evidence="7">
    <location>
        <begin position="314"/>
        <end position="336"/>
    </location>
</feature>
<dbReference type="PANTHER" id="PTHR30106">
    <property type="entry name" value="INNER MEMBRANE PROTEIN YEIH-RELATED"/>
    <property type="match status" value="1"/>
</dbReference>
<protein>
    <submittedName>
        <fullName evidence="8">Membrane spanning protein</fullName>
    </submittedName>
</protein>
<evidence type="ECO:0000313" key="9">
    <source>
        <dbReference type="Proteomes" id="UP000003093"/>
    </source>
</evidence>
<dbReference type="Pfam" id="PF03601">
    <property type="entry name" value="Cons_hypoth698"/>
    <property type="match status" value="1"/>
</dbReference>
<evidence type="ECO:0000313" key="8">
    <source>
        <dbReference type="EMBL" id="EIA14508.1"/>
    </source>
</evidence>
<evidence type="ECO:0000256" key="4">
    <source>
        <dbReference type="ARBA" id="ARBA00022692"/>
    </source>
</evidence>
<keyword evidence="4 7" id="KW-0812">Transmembrane</keyword>
<dbReference type="GO" id="GO:0005886">
    <property type="term" value="C:plasma membrane"/>
    <property type="evidence" value="ECO:0007669"/>
    <property type="project" value="UniProtKB-SubCell"/>
</dbReference>
<feature type="transmembrane region" description="Helical" evidence="7">
    <location>
        <begin position="6"/>
        <end position="26"/>
    </location>
</feature>
<feature type="transmembrane region" description="Helical" evidence="7">
    <location>
        <begin position="71"/>
        <end position="88"/>
    </location>
</feature>
<feature type="transmembrane region" description="Helical" evidence="7">
    <location>
        <begin position="191"/>
        <end position="216"/>
    </location>
</feature>
<feature type="transmembrane region" description="Helical" evidence="7">
    <location>
        <begin position="288"/>
        <end position="308"/>
    </location>
</feature>
<evidence type="ECO:0000256" key="7">
    <source>
        <dbReference type="SAM" id="Phobius"/>
    </source>
</evidence>
<feature type="transmembrane region" description="Helical" evidence="7">
    <location>
        <begin position="133"/>
        <end position="151"/>
    </location>
</feature>
<name>A0ABC9Q1B8_STAA5</name>
<feature type="transmembrane region" description="Helical" evidence="7">
    <location>
        <begin position="47"/>
        <end position="65"/>
    </location>
</feature>
<dbReference type="PANTHER" id="PTHR30106:SF2">
    <property type="entry name" value="UPF0324 INNER MEMBRANE PROTEIN YEIH"/>
    <property type="match status" value="1"/>
</dbReference>
<comment type="caution">
    <text evidence="8">The sequence shown here is derived from an EMBL/GenBank/DDBJ whole genome shotgun (WGS) entry which is preliminary data.</text>
</comment>
<feature type="transmembrane region" description="Helical" evidence="7">
    <location>
        <begin position="257"/>
        <end position="276"/>
    </location>
</feature>
<keyword evidence="5 7" id="KW-1133">Transmembrane helix</keyword>
<accession>A0ABC9Q1B8</accession>
<dbReference type="Proteomes" id="UP000003093">
    <property type="component" value="Unassembled WGS sequence"/>
</dbReference>
<feature type="transmembrane region" description="Helical" evidence="7">
    <location>
        <begin position="163"/>
        <end position="185"/>
    </location>
</feature>
<dbReference type="InterPro" id="IPR018383">
    <property type="entry name" value="UPF0324_pro"/>
</dbReference>
<comment type="similarity">
    <text evidence="2">Belongs to the UPF0324 family.</text>
</comment>
<evidence type="ECO:0000256" key="3">
    <source>
        <dbReference type="ARBA" id="ARBA00022475"/>
    </source>
</evidence>
<sequence length="371" mass="40361">MMPLIPITQLNLITTLLFIPNLYLKIRQNSAKMLLKEALLMASLKNKHFMIGLSLTFIVALFSFLAAKLPILDKVGALTIAILIAILYRHFRGYPEQYSSGITFSSKYLLRFAIILYGLKLNIFDIIGQGSRLLAIDVGVVIFSIVMMLFVNKLLHGDKNIALLLGVGTGVCGAAAIAAVAPIFKSREKDTAISIGIIALIGTIFSLIYTAIYAIFSMTTNVYGAWSGVSLHEIAHVVLAGGFGGSDALKIALLGKLGRVFLLIPLTIVLILIMRFRSSESSSKGRISIPYFLIGFVIMALVNTYVTIPSALLNILNTVSTICLLMAMVALGLNVAFKDLKNRALKPLMTIIITSICLSSLAFIVVHWLYS</sequence>
<feature type="transmembrane region" description="Helical" evidence="7">
    <location>
        <begin position="108"/>
        <end position="127"/>
    </location>
</feature>
<reference evidence="8 9" key="1">
    <citation type="journal article" date="2012" name="MBio">
        <title>Identification of a highly transmissible animal-independent Staphylococcus aureus ST398 clone with distinct genomic and cell adhesion properties.</title>
        <authorList>
            <person name="Uhlemann A.C."/>
            <person name="Porcella S.F."/>
            <person name="Trivedi S."/>
            <person name="Sullivan S.B."/>
            <person name="Hafer C."/>
            <person name="Kennedy A.D."/>
            <person name="Barbian K.D."/>
            <person name="McCarthy A.J."/>
            <person name="Street C."/>
            <person name="Hirschberg D.L."/>
            <person name="Lipkin W.I."/>
            <person name="Lindsay J.A."/>
            <person name="DeLeo F.R."/>
            <person name="Lowy F.D."/>
        </authorList>
    </citation>
    <scope>NUCLEOTIDE SEQUENCE [LARGE SCALE GENOMIC DNA]</scope>
    <source>
        <strain evidence="8 9">DR10</strain>
    </source>
</reference>